<dbReference type="GO" id="GO:0020037">
    <property type="term" value="F:heme binding"/>
    <property type="evidence" value="ECO:0007669"/>
    <property type="project" value="InterPro"/>
</dbReference>
<evidence type="ECO:0000256" key="7">
    <source>
        <dbReference type="RuleBase" id="RU000461"/>
    </source>
</evidence>
<keyword evidence="10" id="KW-1185">Reference proteome</keyword>
<dbReference type="InterPro" id="IPR050529">
    <property type="entry name" value="CYP450_sterol_14alpha_dmase"/>
</dbReference>
<dbReference type="InterPro" id="IPR002403">
    <property type="entry name" value="Cyt_P450_E_grp-IV"/>
</dbReference>
<keyword evidence="7" id="KW-0503">Monooxygenase</keyword>
<accession>A0A2T2NGG8</accession>
<organism evidence="9 10">
    <name type="scientific">Corynespora cassiicola Philippines</name>
    <dbReference type="NCBI Taxonomy" id="1448308"/>
    <lineage>
        <taxon>Eukaryota</taxon>
        <taxon>Fungi</taxon>
        <taxon>Dikarya</taxon>
        <taxon>Ascomycota</taxon>
        <taxon>Pezizomycotina</taxon>
        <taxon>Dothideomycetes</taxon>
        <taxon>Pleosporomycetidae</taxon>
        <taxon>Pleosporales</taxon>
        <taxon>Corynesporascaceae</taxon>
        <taxon>Corynespora</taxon>
    </lineage>
</organism>
<comment type="similarity">
    <text evidence="2 7">Belongs to the cytochrome P450 family.</text>
</comment>
<feature type="binding site" description="axial binding residue" evidence="6">
    <location>
        <position position="483"/>
    </location>
    <ligand>
        <name>heme</name>
        <dbReference type="ChEBI" id="CHEBI:30413"/>
    </ligand>
    <ligandPart>
        <name>Fe</name>
        <dbReference type="ChEBI" id="CHEBI:18248"/>
    </ligandPart>
</feature>
<keyword evidence="8" id="KW-0472">Membrane</keyword>
<keyword evidence="8" id="KW-0812">Transmembrane</keyword>
<dbReference type="Pfam" id="PF00067">
    <property type="entry name" value="p450"/>
    <property type="match status" value="1"/>
</dbReference>
<keyword evidence="5 6" id="KW-0408">Iron</keyword>
<feature type="transmembrane region" description="Helical" evidence="8">
    <location>
        <begin position="55"/>
        <end position="77"/>
    </location>
</feature>
<name>A0A2T2NGG8_CORCC</name>
<dbReference type="GO" id="GO:0005506">
    <property type="term" value="F:iron ion binding"/>
    <property type="evidence" value="ECO:0007669"/>
    <property type="project" value="InterPro"/>
</dbReference>
<sequence length="544" mass="61460">MAIAHRIPEWDNSTLVAVVATLSLPVLTYCYSTFRFHQAKRSRRSGREPPTVPYWLPWACHALPLATGASAFFAHAIKKHGDASPFLIRAGPMSFLIVRDAKNVKRVFQASTAITSVDIHAQIYERVMGMPTDLLPFYQPGNNESTDAAHYNLSRKHLSGEPLIKLSETYITLLRKNLAQDILKLGASPEIRDLWQLVQHHSTHAIIETLFGSTIFEIYPEVVADFWEIDGYIDFFARNMPRIAAPSAYRTRDRMIHKLKIWLEHSEAGRKETHLVHEDWHPVAGSNFMRHRDHTLSAIPGFNVEGRASEILALMVGAISNTIPSTFWTIFEALRNPAIRERLNIVFKDTVDVKKNHFDMQEISSNTFVQSFGAEIGRVRMGSPLMRQCVVDGFQLGDYTIRKGTSVLMFSSDLGLNEEAWRDARPEMLARPLTEFWAERFIVKKSEPSPGEGNSEEKVTKERFSTERVNALCAQFGGGLRLCPGRHLAKIIQVSTLAVLFSEYHVEFIQPSRAQAAIPPTRQAAFGAMKPSEPVNVRIQKVEK</sequence>
<dbReference type="InterPro" id="IPR017972">
    <property type="entry name" value="Cyt_P450_CS"/>
</dbReference>
<dbReference type="PANTHER" id="PTHR24304:SF2">
    <property type="entry name" value="24-HYDROXYCHOLESTEROL 7-ALPHA-HYDROXYLASE"/>
    <property type="match status" value="1"/>
</dbReference>
<dbReference type="EMBL" id="KZ678138">
    <property type="protein sequence ID" value="PSN64531.1"/>
    <property type="molecule type" value="Genomic_DNA"/>
</dbReference>
<dbReference type="Proteomes" id="UP000240883">
    <property type="component" value="Unassembled WGS sequence"/>
</dbReference>
<evidence type="ECO:0000256" key="5">
    <source>
        <dbReference type="ARBA" id="ARBA00023004"/>
    </source>
</evidence>
<evidence type="ECO:0000313" key="10">
    <source>
        <dbReference type="Proteomes" id="UP000240883"/>
    </source>
</evidence>
<keyword evidence="3 6" id="KW-0349">Heme</keyword>
<dbReference type="InterPro" id="IPR001128">
    <property type="entry name" value="Cyt_P450"/>
</dbReference>
<dbReference type="GO" id="GO:0016705">
    <property type="term" value="F:oxidoreductase activity, acting on paired donors, with incorporation or reduction of molecular oxygen"/>
    <property type="evidence" value="ECO:0007669"/>
    <property type="project" value="InterPro"/>
</dbReference>
<dbReference type="PROSITE" id="PS00086">
    <property type="entry name" value="CYTOCHROME_P450"/>
    <property type="match status" value="1"/>
</dbReference>
<evidence type="ECO:0000256" key="4">
    <source>
        <dbReference type="ARBA" id="ARBA00022723"/>
    </source>
</evidence>
<dbReference type="InterPro" id="IPR036396">
    <property type="entry name" value="Cyt_P450_sf"/>
</dbReference>
<proteinExistence type="inferred from homology"/>
<keyword evidence="4 6" id="KW-0479">Metal-binding</keyword>
<gene>
    <name evidence="9" type="ORF">BS50DRAFT_575980</name>
</gene>
<dbReference type="AlphaFoldDB" id="A0A2T2NGG8"/>
<dbReference type="STRING" id="1448308.A0A2T2NGG8"/>
<comment type="cofactor">
    <cofactor evidence="1 6">
        <name>heme</name>
        <dbReference type="ChEBI" id="CHEBI:30413"/>
    </cofactor>
</comment>
<evidence type="ECO:0000256" key="8">
    <source>
        <dbReference type="SAM" id="Phobius"/>
    </source>
</evidence>
<keyword evidence="7" id="KW-0560">Oxidoreductase</keyword>
<reference evidence="9 10" key="1">
    <citation type="journal article" date="2018" name="Front. Microbiol.">
        <title>Genome-Wide Analysis of Corynespora cassiicola Leaf Fall Disease Putative Effectors.</title>
        <authorList>
            <person name="Lopez D."/>
            <person name="Ribeiro S."/>
            <person name="Label P."/>
            <person name="Fumanal B."/>
            <person name="Venisse J.S."/>
            <person name="Kohler A."/>
            <person name="de Oliveira R.R."/>
            <person name="Labutti K."/>
            <person name="Lipzen A."/>
            <person name="Lail K."/>
            <person name="Bauer D."/>
            <person name="Ohm R.A."/>
            <person name="Barry K.W."/>
            <person name="Spatafora J."/>
            <person name="Grigoriev I.V."/>
            <person name="Martin F.M."/>
            <person name="Pujade-Renaud V."/>
        </authorList>
    </citation>
    <scope>NUCLEOTIDE SEQUENCE [LARGE SCALE GENOMIC DNA]</scope>
    <source>
        <strain evidence="9 10">Philippines</strain>
    </source>
</reference>
<dbReference type="GO" id="GO:0008395">
    <property type="term" value="F:steroid hydroxylase activity"/>
    <property type="evidence" value="ECO:0007669"/>
    <property type="project" value="TreeGrafter"/>
</dbReference>
<dbReference type="PANTHER" id="PTHR24304">
    <property type="entry name" value="CYTOCHROME P450 FAMILY 7"/>
    <property type="match status" value="1"/>
</dbReference>
<feature type="transmembrane region" description="Helical" evidence="8">
    <location>
        <begin position="15"/>
        <end position="34"/>
    </location>
</feature>
<dbReference type="OrthoDB" id="3366823at2759"/>
<evidence type="ECO:0000256" key="1">
    <source>
        <dbReference type="ARBA" id="ARBA00001971"/>
    </source>
</evidence>
<evidence type="ECO:0000313" key="9">
    <source>
        <dbReference type="EMBL" id="PSN64531.1"/>
    </source>
</evidence>
<evidence type="ECO:0000256" key="3">
    <source>
        <dbReference type="ARBA" id="ARBA00022617"/>
    </source>
</evidence>
<evidence type="ECO:0000256" key="6">
    <source>
        <dbReference type="PIRSR" id="PIRSR602403-1"/>
    </source>
</evidence>
<keyword evidence="8" id="KW-1133">Transmembrane helix</keyword>
<dbReference type="Gene3D" id="1.10.630.10">
    <property type="entry name" value="Cytochrome P450"/>
    <property type="match status" value="1"/>
</dbReference>
<dbReference type="PRINTS" id="PR00465">
    <property type="entry name" value="EP450IV"/>
</dbReference>
<dbReference type="SUPFAM" id="SSF48264">
    <property type="entry name" value="Cytochrome P450"/>
    <property type="match status" value="1"/>
</dbReference>
<evidence type="ECO:0000256" key="2">
    <source>
        <dbReference type="ARBA" id="ARBA00010617"/>
    </source>
</evidence>
<protein>
    <submittedName>
        <fullName evidence="9">Cytochrome P450</fullName>
    </submittedName>
</protein>